<feature type="transmembrane region" description="Helical" evidence="5">
    <location>
        <begin position="240"/>
        <end position="261"/>
    </location>
</feature>
<evidence type="ECO:0000313" key="7">
    <source>
        <dbReference type="Proteomes" id="UP000295221"/>
    </source>
</evidence>
<evidence type="ECO:0000256" key="4">
    <source>
        <dbReference type="ARBA" id="ARBA00023136"/>
    </source>
</evidence>
<comment type="subcellular location">
    <subcellularLocation>
        <location evidence="1">Membrane</location>
        <topology evidence="1">Multi-pass membrane protein</topology>
    </subcellularLocation>
</comment>
<dbReference type="OrthoDB" id="665023at2"/>
<feature type="transmembrane region" description="Helical" evidence="5">
    <location>
        <begin position="209"/>
        <end position="233"/>
    </location>
</feature>
<keyword evidence="7" id="KW-1185">Reference proteome</keyword>
<keyword evidence="3 5" id="KW-1133">Transmembrane helix</keyword>
<dbReference type="AlphaFoldDB" id="A0A4R2GPT7"/>
<gene>
    <name evidence="6" type="ORF">EV194_101712</name>
</gene>
<comment type="caution">
    <text evidence="6">The sequence shown here is derived from an EMBL/GenBank/DDBJ whole genome shotgun (WGS) entry which is preliminary data.</text>
</comment>
<proteinExistence type="predicted"/>
<feature type="transmembrane region" description="Helical" evidence="5">
    <location>
        <begin position="163"/>
        <end position="189"/>
    </location>
</feature>
<dbReference type="RefSeq" id="WP_132432099.1">
    <property type="nucleotide sequence ID" value="NZ_SLWK01000001.1"/>
</dbReference>
<evidence type="ECO:0000256" key="2">
    <source>
        <dbReference type="ARBA" id="ARBA00022692"/>
    </source>
</evidence>
<evidence type="ECO:0000256" key="1">
    <source>
        <dbReference type="ARBA" id="ARBA00004141"/>
    </source>
</evidence>
<feature type="transmembrane region" description="Helical" evidence="5">
    <location>
        <begin position="132"/>
        <end position="151"/>
    </location>
</feature>
<keyword evidence="2 5" id="KW-0812">Transmembrane</keyword>
<feature type="transmembrane region" description="Helical" evidence="5">
    <location>
        <begin position="20"/>
        <end position="40"/>
    </location>
</feature>
<feature type="transmembrane region" description="Helical" evidence="5">
    <location>
        <begin position="87"/>
        <end position="120"/>
    </location>
</feature>
<evidence type="ECO:0000256" key="3">
    <source>
        <dbReference type="ARBA" id="ARBA00022989"/>
    </source>
</evidence>
<dbReference type="InterPro" id="IPR000537">
    <property type="entry name" value="UbiA_prenyltransferase"/>
</dbReference>
<dbReference type="EMBL" id="SLWK01000001">
    <property type="protein sequence ID" value="TCO11078.1"/>
    <property type="molecule type" value="Genomic_DNA"/>
</dbReference>
<feature type="transmembrane region" description="Helical" evidence="5">
    <location>
        <begin position="281"/>
        <end position="300"/>
    </location>
</feature>
<dbReference type="GO" id="GO:0016765">
    <property type="term" value="F:transferase activity, transferring alkyl or aryl (other than methyl) groups"/>
    <property type="evidence" value="ECO:0007669"/>
    <property type="project" value="InterPro"/>
</dbReference>
<keyword evidence="4 5" id="KW-0472">Membrane</keyword>
<reference evidence="6 7" key="1">
    <citation type="submission" date="2019-03" db="EMBL/GenBank/DDBJ databases">
        <title>Genomic Encyclopedia of Type Strains, Phase IV (KMG-IV): sequencing the most valuable type-strain genomes for metagenomic binning, comparative biology and taxonomic classification.</title>
        <authorList>
            <person name="Goeker M."/>
        </authorList>
    </citation>
    <scope>NUCLEOTIDE SEQUENCE [LARGE SCALE GENOMIC DNA]</scope>
    <source>
        <strain evidence="6 7">DSM 24179</strain>
    </source>
</reference>
<dbReference type="Pfam" id="PF01040">
    <property type="entry name" value="UbiA"/>
    <property type="match status" value="1"/>
</dbReference>
<protein>
    <submittedName>
        <fullName evidence="6">1,4-dihydroxy-2-naphthoate octaprenyltransferase</fullName>
    </submittedName>
</protein>
<evidence type="ECO:0000256" key="5">
    <source>
        <dbReference type="SAM" id="Phobius"/>
    </source>
</evidence>
<sequence>MKDFNIPSWFDKSTVKHLRLPFSFFLMPVFLFAVSQVSSINWETTAIAFVILHLLVFPSSNGYNSFQDRDTGSIGGLKHPPKVSRNLYRVTLLMDVVAVLSGFFISHIFSLLVFIFILASRAYSYRNVRLKQYPIIGFLTVFIFQGAFVYLMASSAAVSSFSLVNFFTLNNIICMSVASLFIGSVYPLTQIYQHDADKKDGVTSLSYKLGYNGTFVFSGILFSVATLLLYYYFNLRQQQMTLLLLFLILMLPVTVYLSVWFSKVRKNKNKANFENTMTMNLLTSTSMNLYFVVLIFNNYINWF</sequence>
<dbReference type="Proteomes" id="UP000295221">
    <property type="component" value="Unassembled WGS sequence"/>
</dbReference>
<accession>A0A4R2GPT7</accession>
<organism evidence="6 7">
    <name type="scientific">Natronoflexus pectinivorans</name>
    <dbReference type="NCBI Taxonomy" id="682526"/>
    <lineage>
        <taxon>Bacteria</taxon>
        <taxon>Pseudomonadati</taxon>
        <taxon>Bacteroidota</taxon>
        <taxon>Bacteroidia</taxon>
        <taxon>Marinilabiliales</taxon>
        <taxon>Marinilabiliaceae</taxon>
        <taxon>Natronoflexus</taxon>
    </lineage>
</organism>
<evidence type="ECO:0000313" key="6">
    <source>
        <dbReference type="EMBL" id="TCO11078.1"/>
    </source>
</evidence>
<keyword evidence="6" id="KW-0808">Transferase</keyword>
<dbReference type="Gene3D" id="1.20.120.1780">
    <property type="entry name" value="UbiA prenyltransferase"/>
    <property type="match status" value="1"/>
</dbReference>
<dbReference type="GO" id="GO:0016020">
    <property type="term" value="C:membrane"/>
    <property type="evidence" value="ECO:0007669"/>
    <property type="project" value="UniProtKB-SubCell"/>
</dbReference>
<name>A0A4R2GPT7_9BACT</name>